<dbReference type="OrthoDB" id="1425700at2"/>
<sequence>MQSTLIKNESTRNEVQPLHPLLTSTLFFFGLALLLATSAFVIHLDVVHNQSGIGENSLMEYLQEGYLLIVVALFATVGIKLRDQRGFAFLVSAFFSIVLIRELDSVFDQISHGFWKYPAWLMATMAIIYALSHKESSLQPLICYTKHRSFGLMLAGMATLLVFARIYGMSDLWQSIMQDSYIRPVKNLAEEGVELLAYSLVFFASTWYCLPELLKKKQ</sequence>
<feature type="transmembrane region" description="Helical" evidence="1">
    <location>
        <begin position="61"/>
        <end position="79"/>
    </location>
</feature>
<protein>
    <submittedName>
        <fullName evidence="2">Uncharacterized protein</fullName>
    </submittedName>
</protein>
<keyword evidence="1" id="KW-1133">Transmembrane helix</keyword>
<name>L8JJG5_9GAMM</name>
<dbReference type="EMBL" id="AMZO01000002">
    <property type="protein sequence ID" value="ELR67624.1"/>
    <property type="molecule type" value="Genomic_DNA"/>
</dbReference>
<dbReference type="AlphaFoldDB" id="L8JJG5"/>
<reference evidence="2 3" key="1">
    <citation type="submission" date="2012-12" db="EMBL/GenBank/DDBJ databases">
        <title>Genome Assembly of Photobacterium sp. AK15.</title>
        <authorList>
            <person name="Khatri I."/>
            <person name="Vaidya B."/>
            <person name="Srinivas T.N.R."/>
            <person name="Subramanian S."/>
            <person name="Pinnaka A."/>
        </authorList>
    </citation>
    <scope>NUCLEOTIDE SEQUENCE [LARGE SCALE GENOMIC DNA]</scope>
    <source>
        <strain evidence="2 3">AK15</strain>
    </source>
</reference>
<evidence type="ECO:0000313" key="3">
    <source>
        <dbReference type="Proteomes" id="UP000011134"/>
    </source>
</evidence>
<accession>L8JJG5</accession>
<evidence type="ECO:0000256" key="1">
    <source>
        <dbReference type="SAM" id="Phobius"/>
    </source>
</evidence>
<proteinExistence type="predicted"/>
<feature type="transmembrane region" description="Helical" evidence="1">
    <location>
        <begin position="195"/>
        <end position="214"/>
    </location>
</feature>
<gene>
    <name evidence="2" type="ORF">C942_01554</name>
</gene>
<dbReference type="Proteomes" id="UP000011134">
    <property type="component" value="Unassembled WGS sequence"/>
</dbReference>
<evidence type="ECO:0000313" key="2">
    <source>
        <dbReference type="EMBL" id="ELR67624.1"/>
    </source>
</evidence>
<keyword evidence="1" id="KW-0472">Membrane</keyword>
<dbReference type="PATRIC" id="fig|1056511.3.peg.627"/>
<feature type="transmembrane region" description="Helical" evidence="1">
    <location>
        <begin position="115"/>
        <end position="131"/>
    </location>
</feature>
<dbReference type="RefSeq" id="WP_007462274.1">
    <property type="nucleotide sequence ID" value="NZ_AMZO01000002.1"/>
</dbReference>
<comment type="caution">
    <text evidence="2">The sequence shown here is derived from an EMBL/GenBank/DDBJ whole genome shotgun (WGS) entry which is preliminary data.</text>
</comment>
<keyword evidence="3" id="KW-1185">Reference proteome</keyword>
<feature type="transmembrane region" description="Helical" evidence="1">
    <location>
        <begin position="21"/>
        <end position="41"/>
    </location>
</feature>
<feature type="transmembrane region" description="Helical" evidence="1">
    <location>
        <begin position="86"/>
        <end position="103"/>
    </location>
</feature>
<feature type="transmembrane region" description="Helical" evidence="1">
    <location>
        <begin position="151"/>
        <end position="168"/>
    </location>
</feature>
<organism evidence="2 3">
    <name type="scientific">Photobacterium marinum</name>
    <dbReference type="NCBI Taxonomy" id="1056511"/>
    <lineage>
        <taxon>Bacteria</taxon>
        <taxon>Pseudomonadati</taxon>
        <taxon>Pseudomonadota</taxon>
        <taxon>Gammaproteobacteria</taxon>
        <taxon>Vibrionales</taxon>
        <taxon>Vibrionaceae</taxon>
        <taxon>Photobacterium</taxon>
    </lineage>
</organism>
<keyword evidence="1" id="KW-0812">Transmembrane</keyword>